<dbReference type="EMBL" id="JAQMWT010000005">
    <property type="protein sequence ID" value="KAJ8614512.1"/>
    <property type="molecule type" value="Genomic_DNA"/>
</dbReference>
<evidence type="ECO:0000256" key="5">
    <source>
        <dbReference type="SAM" id="Phobius"/>
    </source>
</evidence>
<keyword evidence="4 5" id="KW-0472">Membrane</keyword>
<feature type="transmembrane region" description="Helical" evidence="5">
    <location>
        <begin position="206"/>
        <end position="228"/>
    </location>
</feature>
<keyword evidence="3 5" id="KW-1133">Transmembrane helix</keyword>
<sequence>MRTVRVSSATRPATEVSWFPGSSSESIELTVKAALGMPPDAVIRVIDQSNGCLVGLTEWVPEGLEFHVEAIDDRKVEVKTAQHESRPLLERSDDEPTKIAGDAFRGQLLKFERINAHLANERTWLAWVRTALSLVSCAFTLLNEAYSDGNQSWRITYFVIGCLFVGCVDLTWLTGWFRYRRIKDILAMPKDAIPEKFNRVRVRFQAHFLGLLLTSTVVIYIASGWRAVR</sequence>
<gene>
    <name evidence="7" type="ORF">CTAYLR_000786</name>
</gene>
<comment type="caution">
    <text evidence="7">The sequence shown here is derived from an EMBL/GenBank/DDBJ whole genome shotgun (WGS) entry which is preliminary data.</text>
</comment>
<dbReference type="InterPro" id="IPR003807">
    <property type="entry name" value="DUF202"/>
</dbReference>
<name>A0AAD7UQC9_9STRA</name>
<evidence type="ECO:0000259" key="6">
    <source>
        <dbReference type="Pfam" id="PF02656"/>
    </source>
</evidence>
<keyword evidence="2 5" id="KW-0812">Transmembrane</keyword>
<feature type="transmembrane region" description="Helical" evidence="5">
    <location>
        <begin position="124"/>
        <end position="143"/>
    </location>
</feature>
<proteinExistence type="predicted"/>
<evidence type="ECO:0000313" key="7">
    <source>
        <dbReference type="EMBL" id="KAJ8614512.1"/>
    </source>
</evidence>
<evidence type="ECO:0000256" key="1">
    <source>
        <dbReference type="ARBA" id="ARBA00004127"/>
    </source>
</evidence>
<reference evidence="7" key="1">
    <citation type="submission" date="2023-01" db="EMBL/GenBank/DDBJ databases">
        <title>Metagenome sequencing of chrysophaentin producing Chrysophaeum taylorii.</title>
        <authorList>
            <person name="Davison J."/>
            <person name="Bewley C."/>
        </authorList>
    </citation>
    <scope>NUCLEOTIDE SEQUENCE</scope>
    <source>
        <strain evidence="7">NIES-1699</strain>
    </source>
</reference>
<dbReference type="GO" id="GO:0012505">
    <property type="term" value="C:endomembrane system"/>
    <property type="evidence" value="ECO:0007669"/>
    <property type="project" value="UniProtKB-SubCell"/>
</dbReference>
<feature type="domain" description="DUF202" evidence="6">
    <location>
        <begin position="117"/>
        <end position="182"/>
    </location>
</feature>
<evidence type="ECO:0000313" key="8">
    <source>
        <dbReference type="Proteomes" id="UP001230188"/>
    </source>
</evidence>
<evidence type="ECO:0000256" key="2">
    <source>
        <dbReference type="ARBA" id="ARBA00022692"/>
    </source>
</evidence>
<feature type="transmembrane region" description="Helical" evidence="5">
    <location>
        <begin position="155"/>
        <end position="177"/>
    </location>
</feature>
<organism evidence="7 8">
    <name type="scientific">Chrysophaeum taylorii</name>
    <dbReference type="NCBI Taxonomy" id="2483200"/>
    <lineage>
        <taxon>Eukaryota</taxon>
        <taxon>Sar</taxon>
        <taxon>Stramenopiles</taxon>
        <taxon>Ochrophyta</taxon>
        <taxon>Pelagophyceae</taxon>
        <taxon>Pelagomonadales</taxon>
        <taxon>Pelagomonadaceae</taxon>
        <taxon>Chrysophaeum</taxon>
    </lineage>
</organism>
<protein>
    <recommendedName>
        <fullName evidence="6">DUF202 domain-containing protein</fullName>
    </recommendedName>
</protein>
<dbReference type="Proteomes" id="UP001230188">
    <property type="component" value="Unassembled WGS sequence"/>
</dbReference>
<accession>A0AAD7UQC9</accession>
<evidence type="ECO:0000256" key="4">
    <source>
        <dbReference type="ARBA" id="ARBA00023136"/>
    </source>
</evidence>
<keyword evidence="8" id="KW-1185">Reference proteome</keyword>
<evidence type="ECO:0000256" key="3">
    <source>
        <dbReference type="ARBA" id="ARBA00022989"/>
    </source>
</evidence>
<dbReference type="Pfam" id="PF02656">
    <property type="entry name" value="DUF202"/>
    <property type="match status" value="1"/>
</dbReference>
<comment type="subcellular location">
    <subcellularLocation>
        <location evidence="1">Endomembrane system</location>
        <topology evidence="1">Multi-pass membrane protein</topology>
    </subcellularLocation>
</comment>
<dbReference type="AlphaFoldDB" id="A0AAD7UQC9"/>